<evidence type="ECO:0000259" key="3">
    <source>
        <dbReference type="Pfam" id="PF20163"/>
    </source>
</evidence>
<gene>
    <name evidence="4" type="ORF">PG991_004838</name>
</gene>
<evidence type="ECO:0000256" key="2">
    <source>
        <dbReference type="SAM" id="Phobius"/>
    </source>
</evidence>
<organism evidence="4 5">
    <name type="scientific">Apiospora marii</name>
    <dbReference type="NCBI Taxonomy" id="335849"/>
    <lineage>
        <taxon>Eukaryota</taxon>
        <taxon>Fungi</taxon>
        <taxon>Dikarya</taxon>
        <taxon>Ascomycota</taxon>
        <taxon>Pezizomycotina</taxon>
        <taxon>Sordariomycetes</taxon>
        <taxon>Xylariomycetidae</taxon>
        <taxon>Amphisphaeriales</taxon>
        <taxon>Apiosporaceae</taxon>
        <taxon>Apiospora</taxon>
    </lineage>
</organism>
<comment type="caution">
    <text evidence="4">The sequence shown here is derived from an EMBL/GenBank/DDBJ whole genome shotgun (WGS) entry which is preliminary data.</text>
</comment>
<protein>
    <recommendedName>
        <fullName evidence="3">DUF6536 domain-containing protein</fullName>
    </recommendedName>
</protein>
<feature type="transmembrane region" description="Helical" evidence="2">
    <location>
        <begin position="702"/>
        <end position="726"/>
    </location>
</feature>
<feature type="transmembrane region" description="Helical" evidence="2">
    <location>
        <begin position="85"/>
        <end position="108"/>
    </location>
</feature>
<sequence length="1001" mass="107720">MATWEPVPQAEMEQRPVSRWSDDNDTPMTGTHHLATYIPPYRILERFRGSPVDSRRGSGQDKVKGTAREALEDFLQRIRGWRTGLVLCILVCALMLGLNVATTVLSVLRMNQDGGGDNDVQQLPTGINNQVVTFYQGDCATTRTFAVVLRLVINILATILLAGANYCMQILVSPTRGELDLVHRHKRWLWVGVPNLSNLPHIGLDRAAICLLLIVSTLPLHLLWNAALVETIGADDYYVGGVTEDFFSSTGDANFSTSLEKSIPGWFQGSRKNFDEVWFPAMRGSGLANLTAADCIRAYGSASTGLYGNVALVFGTHNGSNSFLFAGTRLIGTDDEDSASVGFGNSWVCGLPAPTSPACDYHSLADTNSTSWTPLSHAAGWSALESSDSYLATLVQSNVPVKYCMAQPTVAADGSPLPSSSAGSCRLASLPILQYAVLGANALQLLCLVGTWFAVRRRGGGKLEGDERIVTSGDLIASYLRDPDLRFAGRCLASARMVKKARRQRNIHARRRRRGSATTQQAQVDGRDEAAVGQMEEEGTEDEEDINVGFWNSSQPMPLPWNGRARRRTTVLGSHEKAGFTLEPPGSTKARHRLSQLGCFGQPPDEAETRMMEKQGRKSAPRWHTGVPGFFARQLPPVLVVLAILGLFFGFRLQQQDLSLAAGFGQPSLQAIAGFPARLSTSSNWGAAATALVANTPQLLGIYVYLTCNAALTAMLAHAEVSRFAVRRGGLRVSDPRPDTAQRSSFHLHLPLHFSLPLLMGCAALHWLLGESLFLLRVAAYDGLLRPQVQVQVQVPVALSPRTVMTAVGYSAIPILATAGLLALLVGVMLAMGWVRRYMGAERMPLFATCSASLAAATCPTSSFFFPQVVATGSGVGYGGKKTEGGEGGGMMEPTAAQQRSRVGSWVEAVGLTTGSAHGVGLAHGHPSRDELGVLSTPDPIAGSYAYYRVRRFEEKLSEHGLAWGTVDDSEPVHHASFLVGAGPPARERAVLCINDVSLLG</sequence>
<feature type="compositionally biased region" description="Basic residues" evidence="1">
    <location>
        <begin position="502"/>
        <end position="515"/>
    </location>
</feature>
<proteinExistence type="predicted"/>
<name>A0ABR1S7H0_9PEZI</name>
<keyword evidence="2" id="KW-0472">Membrane</keyword>
<keyword evidence="5" id="KW-1185">Reference proteome</keyword>
<dbReference type="PANTHER" id="PTHR35395">
    <property type="entry name" value="DUF6536 DOMAIN-CONTAINING PROTEIN"/>
    <property type="match status" value="1"/>
</dbReference>
<feature type="compositionally biased region" description="Basic and acidic residues" evidence="1">
    <location>
        <begin position="12"/>
        <end position="22"/>
    </location>
</feature>
<dbReference type="EMBL" id="JAQQWI010000007">
    <property type="protein sequence ID" value="KAK8027782.1"/>
    <property type="molecule type" value="Genomic_DNA"/>
</dbReference>
<feature type="region of interest" description="Disordered" evidence="1">
    <location>
        <begin position="502"/>
        <end position="543"/>
    </location>
</feature>
<reference evidence="4 5" key="1">
    <citation type="submission" date="2023-01" db="EMBL/GenBank/DDBJ databases">
        <title>Analysis of 21 Apiospora genomes using comparative genomics revels a genus with tremendous synthesis potential of carbohydrate active enzymes and secondary metabolites.</title>
        <authorList>
            <person name="Sorensen T."/>
        </authorList>
    </citation>
    <scope>NUCLEOTIDE SEQUENCE [LARGE SCALE GENOMIC DNA]</scope>
    <source>
        <strain evidence="4 5">CBS 20057</strain>
    </source>
</reference>
<feature type="transmembrane region" description="Helical" evidence="2">
    <location>
        <begin position="812"/>
        <end position="835"/>
    </location>
</feature>
<feature type="region of interest" description="Disordered" evidence="1">
    <location>
        <begin position="1"/>
        <end position="24"/>
    </location>
</feature>
<dbReference type="Pfam" id="PF20163">
    <property type="entry name" value="DUF6536"/>
    <property type="match status" value="1"/>
</dbReference>
<feature type="transmembrane region" description="Helical" evidence="2">
    <location>
        <begin position="746"/>
        <end position="769"/>
    </location>
</feature>
<feature type="transmembrane region" description="Helical" evidence="2">
    <location>
        <begin position="145"/>
        <end position="167"/>
    </location>
</feature>
<evidence type="ECO:0000313" key="5">
    <source>
        <dbReference type="Proteomes" id="UP001396898"/>
    </source>
</evidence>
<evidence type="ECO:0000313" key="4">
    <source>
        <dbReference type="EMBL" id="KAK8027782.1"/>
    </source>
</evidence>
<feature type="transmembrane region" description="Helical" evidence="2">
    <location>
        <begin position="630"/>
        <end position="651"/>
    </location>
</feature>
<dbReference type="InterPro" id="IPR046623">
    <property type="entry name" value="DUF6536"/>
</dbReference>
<evidence type="ECO:0000256" key="1">
    <source>
        <dbReference type="SAM" id="MobiDB-lite"/>
    </source>
</evidence>
<feature type="transmembrane region" description="Helical" evidence="2">
    <location>
        <begin position="207"/>
        <end position="224"/>
    </location>
</feature>
<keyword evidence="2" id="KW-1133">Transmembrane helix</keyword>
<dbReference type="PANTHER" id="PTHR35395:SF1">
    <property type="entry name" value="DUF6536 DOMAIN-CONTAINING PROTEIN"/>
    <property type="match status" value="1"/>
</dbReference>
<accession>A0ABR1S7H0</accession>
<dbReference type="Proteomes" id="UP001396898">
    <property type="component" value="Unassembled WGS sequence"/>
</dbReference>
<feature type="domain" description="DUF6536" evidence="3">
    <location>
        <begin position="81"/>
        <end position="247"/>
    </location>
</feature>
<keyword evidence="2" id="KW-0812">Transmembrane</keyword>